<accession>A0A1I6YIN2</accession>
<evidence type="ECO:0000313" key="2">
    <source>
        <dbReference type="Proteomes" id="UP000198844"/>
    </source>
</evidence>
<reference evidence="1 2" key="1">
    <citation type="submission" date="2016-10" db="EMBL/GenBank/DDBJ databases">
        <authorList>
            <person name="de Groot N.N."/>
        </authorList>
    </citation>
    <scope>NUCLEOTIDE SEQUENCE [LARGE SCALE GENOMIC DNA]</scope>
    <source>
        <strain evidence="1 2">LMG 27731</strain>
    </source>
</reference>
<gene>
    <name evidence="1" type="ORF">SAMN05192563_1001519</name>
</gene>
<dbReference type="Proteomes" id="UP000198844">
    <property type="component" value="Unassembled WGS sequence"/>
</dbReference>
<protein>
    <submittedName>
        <fullName evidence="1">Uncharacterized protein</fullName>
    </submittedName>
</protein>
<dbReference type="AlphaFoldDB" id="A0A1I6YIN2"/>
<name>A0A1I6YIN2_9BURK</name>
<evidence type="ECO:0000313" key="1">
    <source>
        <dbReference type="EMBL" id="SFT50343.1"/>
    </source>
</evidence>
<dbReference type="EMBL" id="FPBH01000001">
    <property type="protein sequence ID" value="SFT50343.1"/>
    <property type="molecule type" value="Genomic_DNA"/>
</dbReference>
<sequence length="135" mass="15021">MPTRMTSNITELNNDFDHAHVVPREIAAYPEVGDYWKRDFGGRFPAVLGMTNVPVGVLQLKLTLPRGWMVLPVALSQSQVAQTYRDALHTNGWYSAAEKMTQRIQDVGSDKPAAVAAFREALGLDFPKTDLCIFV</sequence>
<proteinExistence type="predicted"/>
<organism evidence="1 2">
    <name type="scientific">Paraburkholderia aspalathi</name>
    <dbReference type="NCBI Taxonomy" id="1324617"/>
    <lineage>
        <taxon>Bacteria</taxon>
        <taxon>Pseudomonadati</taxon>
        <taxon>Pseudomonadota</taxon>
        <taxon>Betaproteobacteria</taxon>
        <taxon>Burkholderiales</taxon>
        <taxon>Burkholderiaceae</taxon>
        <taxon>Paraburkholderia</taxon>
    </lineage>
</organism>